<gene>
    <name evidence="2" type="ORF">LCGC14_0089530</name>
</gene>
<dbReference type="NCBIfam" id="TIGR01540">
    <property type="entry name" value="portal_PBSX"/>
    <property type="match status" value="1"/>
</dbReference>
<proteinExistence type="inferred from homology"/>
<dbReference type="Pfam" id="PF04860">
    <property type="entry name" value="Phage_portal"/>
    <property type="match status" value="1"/>
</dbReference>
<sequence>MSNETPAASPQNGIQAFTFGDPMPVLDSREILDHLECWMNGKWYEPPLSLNGLAKATRASVFLQSGLMFKRNMLSSSFVPNRLLSRPHFEQFALDFLWSGNSYLELQENRLREPMRLLPTLSKYTRRGADLDTYYQVRGWKDEHEFKKGSVFHLREADINQDIYGVPEWYAALHSALLNESATLFRRKYYQNGSHAGFVLYINDTVHDEQDISAISDAMKQSKGPGNFRNLLVYAPGGKKDGLQVIPISEVAAKDDFGAIKNVSRDDQLAALRVPPQLLGIVPANAGGFGSSREATQTWTDNELRPLQARFTALNDWIGEEVISFNNDLQPPSTRLS</sequence>
<dbReference type="PIRSF" id="PIRSF018494">
    <property type="entry name" value="PBSX_VPQ"/>
    <property type="match status" value="1"/>
</dbReference>
<dbReference type="InterPro" id="IPR006430">
    <property type="entry name" value="Phage_portal_PBSX"/>
</dbReference>
<name>A0A0F9YHX2_9ZZZZ</name>
<dbReference type="EMBL" id="LAZR01000024">
    <property type="protein sequence ID" value="KKO04059.1"/>
    <property type="molecule type" value="Genomic_DNA"/>
</dbReference>
<dbReference type="InterPro" id="IPR006944">
    <property type="entry name" value="Phage/GTA_portal"/>
</dbReference>
<accession>A0A0F9YHX2</accession>
<evidence type="ECO:0000256" key="1">
    <source>
        <dbReference type="ARBA" id="ARBA00006799"/>
    </source>
</evidence>
<reference evidence="2" key="1">
    <citation type="journal article" date="2015" name="Nature">
        <title>Complex archaea that bridge the gap between prokaryotes and eukaryotes.</title>
        <authorList>
            <person name="Spang A."/>
            <person name="Saw J.H."/>
            <person name="Jorgensen S.L."/>
            <person name="Zaremba-Niedzwiedzka K."/>
            <person name="Martijn J."/>
            <person name="Lind A.E."/>
            <person name="van Eijk R."/>
            <person name="Schleper C."/>
            <person name="Guy L."/>
            <person name="Ettema T.J."/>
        </authorList>
    </citation>
    <scope>NUCLEOTIDE SEQUENCE</scope>
</reference>
<dbReference type="InterPro" id="IPR030935">
    <property type="entry name" value="PBSX_Proteobac"/>
</dbReference>
<evidence type="ECO:0000313" key="2">
    <source>
        <dbReference type="EMBL" id="KKO04059.1"/>
    </source>
</evidence>
<dbReference type="AlphaFoldDB" id="A0A0F9YHX2"/>
<organism evidence="2">
    <name type="scientific">marine sediment metagenome</name>
    <dbReference type="NCBI Taxonomy" id="412755"/>
    <lineage>
        <taxon>unclassified sequences</taxon>
        <taxon>metagenomes</taxon>
        <taxon>ecological metagenomes</taxon>
    </lineage>
</organism>
<comment type="caution">
    <text evidence="2">The sequence shown here is derived from an EMBL/GenBank/DDBJ whole genome shotgun (WGS) entry which is preliminary data.</text>
</comment>
<comment type="similarity">
    <text evidence="1">Belongs to the phage portal family. PBSX subfamily.</text>
</comment>
<protein>
    <recommendedName>
        <fullName evidence="3">Phage portal protein</fullName>
    </recommendedName>
</protein>
<evidence type="ECO:0008006" key="3">
    <source>
        <dbReference type="Google" id="ProtNLM"/>
    </source>
</evidence>